<reference evidence="11" key="1">
    <citation type="journal article" date="2010" name="Science">
        <title>Plasticity of animal genome architecture unmasked by rapid evolution of a pelagic tunicate.</title>
        <authorList>
            <person name="Denoeud F."/>
            <person name="Henriet S."/>
            <person name="Mungpakdee S."/>
            <person name="Aury J.M."/>
            <person name="Da Silva C."/>
            <person name="Brinkmann H."/>
            <person name="Mikhaleva J."/>
            <person name="Olsen L.C."/>
            <person name="Jubin C."/>
            <person name="Canestro C."/>
            <person name="Bouquet J.M."/>
            <person name="Danks G."/>
            <person name="Poulain J."/>
            <person name="Campsteijn C."/>
            <person name="Adamski M."/>
            <person name="Cross I."/>
            <person name="Yadetie F."/>
            <person name="Muffato M."/>
            <person name="Louis A."/>
            <person name="Butcher S."/>
            <person name="Tsagkogeorga G."/>
            <person name="Konrad A."/>
            <person name="Singh S."/>
            <person name="Jensen M.F."/>
            <person name="Cong E.H."/>
            <person name="Eikeseth-Otteraa H."/>
            <person name="Noel B."/>
            <person name="Anthouard V."/>
            <person name="Porcel B.M."/>
            <person name="Kachouri-Lafond R."/>
            <person name="Nishino A."/>
            <person name="Ugolini M."/>
            <person name="Chourrout P."/>
            <person name="Nishida H."/>
            <person name="Aasland R."/>
            <person name="Huzurbazar S."/>
            <person name="Westhof E."/>
            <person name="Delsuc F."/>
            <person name="Lehrach H."/>
            <person name="Reinhardt R."/>
            <person name="Weissenbach J."/>
            <person name="Roy S.W."/>
            <person name="Artiguenave F."/>
            <person name="Postlethwait J.H."/>
            <person name="Manak J.R."/>
            <person name="Thompson E.M."/>
            <person name="Jaillon O."/>
            <person name="Du Pasquier L."/>
            <person name="Boudinot P."/>
            <person name="Liberles D.A."/>
            <person name="Volff J.N."/>
            <person name="Philippe H."/>
            <person name="Lenhard B."/>
            <person name="Roest Crollius H."/>
            <person name="Wincker P."/>
            <person name="Chourrout D."/>
        </authorList>
    </citation>
    <scope>NUCLEOTIDE SEQUENCE [LARGE SCALE GENOMIC DNA]</scope>
</reference>
<feature type="compositionally biased region" description="Basic and acidic residues" evidence="9">
    <location>
        <begin position="304"/>
        <end position="356"/>
    </location>
</feature>
<dbReference type="OrthoDB" id="416553at2759"/>
<keyword evidence="4" id="KW-0175">Coiled coil</keyword>
<feature type="region of interest" description="Disordered" evidence="9">
    <location>
        <begin position="304"/>
        <end position="370"/>
    </location>
</feature>
<sequence length="370" mass="43797">MVVGESGLGKSTLTNSLFLTDVYSDEYPGPSQRVKKTLEVQKTALSITENGIKLNLTVVDTPGFGDNVNNDKCWDPIQSYIDQQYDNYLNQESRVNRPVHIHDTRVHVCLYFIAPSGHGLKPLDIEFMRRLHEKVNIVPLIAKADTMTPDECHDFKKEILREIQMHNINIYEFPDVSDEEENRLQKKLKQRVPFAVIGSNVVLQINDRRIRARQYPWGIAEVENEEHCDFKILRDMLIRTHMQDLIDVTSSVHYENFRAKKLAGVMPKNPSAKSPIEQMNEEKREHRLKMKKMEKEMETVFDTKVSEKRSKLKQSEQELMRKHEQQKKKYETDLAELEQRRREFERERDEWEERQKSLPQQKPKKERKFF</sequence>
<name>E4XAF4_OIKDI</name>
<dbReference type="FunCoup" id="E4XAF4">
    <property type="interactions" value="565"/>
</dbReference>
<dbReference type="FunFam" id="3.40.50.300:FF:000162">
    <property type="entry name" value="septin-7 isoform X1"/>
    <property type="match status" value="1"/>
</dbReference>
<keyword evidence="5 8" id="KW-0342">GTP-binding</keyword>
<organism evidence="11">
    <name type="scientific">Oikopleura dioica</name>
    <name type="common">Tunicate</name>
    <dbReference type="NCBI Taxonomy" id="34765"/>
    <lineage>
        <taxon>Eukaryota</taxon>
        <taxon>Metazoa</taxon>
        <taxon>Chordata</taxon>
        <taxon>Tunicata</taxon>
        <taxon>Appendicularia</taxon>
        <taxon>Copelata</taxon>
        <taxon>Oikopleuridae</taxon>
        <taxon>Oikopleura</taxon>
    </lineage>
</organism>
<dbReference type="Pfam" id="PF00735">
    <property type="entry name" value="Septin"/>
    <property type="match status" value="1"/>
</dbReference>
<protein>
    <recommendedName>
        <fullName evidence="7">Septin</fullName>
    </recommendedName>
</protein>
<evidence type="ECO:0000259" key="10">
    <source>
        <dbReference type="PROSITE" id="PS51719"/>
    </source>
</evidence>
<dbReference type="InterPro" id="IPR030379">
    <property type="entry name" value="G_SEPTIN_dom"/>
</dbReference>
<comment type="similarity">
    <text evidence="7 8">Belongs to the TRAFAC class TrmE-Era-EngA-EngB-Septin-like GTPase superfamily. Septin GTPase family.</text>
</comment>
<evidence type="ECO:0000256" key="6">
    <source>
        <dbReference type="ARBA" id="ARBA00023306"/>
    </source>
</evidence>
<dbReference type="Proteomes" id="UP000001307">
    <property type="component" value="Unassembled WGS sequence"/>
</dbReference>
<evidence type="ECO:0000256" key="4">
    <source>
        <dbReference type="ARBA" id="ARBA00023054"/>
    </source>
</evidence>
<evidence type="ECO:0000256" key="5">
    <source>
        <dbReference type="ARBA" id="ARBA00023134"/>
    </source>
</evidence>
<proteinExistence type="inferred from homology"/>
<comment type="subcellular location">
    <subcellularLocation>
        <location evidence="1">Cleavage furrow</location>
    </subcellularLocation>
</comment>
<keyword evidence="3 8" id="KW-0547">Nucleotide-binding</keyword>
<keyword evidence="12" id="KW-1185">Reference proteome</keyword>
<evidence type="ECO:0000256" key="2">
    <source>
        <dbReference type="ARBA" id="ARBA00022618"/>
    </source>
</evidence>
<dbReference type="InParanoid" id="E4XAF4"/>
<dbReference type="GO" id="GO:0032154">
    <property type="term" value="C:cleavage furrow"/>
    <property type="evidence" value="ECO:0007669"/>
    <property type="project" value="UniProtKB-SubCell"/>
</dbReference>
<evidence type="ECO:0000256" key="8">
    <source>
        <dbReference type="RuleBase" id="RU004560"/>
    </source>
</evidence>
<keyword evidence="2" id="KW-0132">Cell division</keyword>
<dbReference type="GO" id="GO:0005856">
    <property type="term" value="C:cytoskeleton"/>
    <property type="evidence" value="ECO:0007669"/>
    <property type="project" value="UniProtKB-ARBA"/>
</dbReference>
<dbReference type="CDD" id="cd01850">
    <property type="entry name" value="CDC_Septin"/>
    <property type="match status" value="1"/>
</dbReference>
<dbReference type="PIRSF" id="PIRSF006698">
    <property type="entry name" value="Septin"/>
    <property type="match status" value="1"/>
</dbReference>
<feature type="domain" description="Septin-type G" evidence="10">
    <location>
        <begin position="1"/>
        <end position="264"/>
    </location>
</feature>
<dbReference type="AlphaFoldDB" id="E4XAF4"/>
<evidence type="ECO:0000256" key="9">
    <source>
        <dbReference type="SAM" id="MobiDB-lite"/>
    </source>
</evidence>
<dbReference type="InterPro" id="IPR016491">
    <property type="entry name" value="Septin"/>
</dbReference>
<gene>
    <name evidence="11" type="ORF">GSOID_T00005171001</name>
</gene>
<dbReference type="PROSITE" id="PS51719">
    <property type="entry name" value="G_SEPTIN"/>
    <property type="match status" value="1"/>
</dbReference>
<evidence type="ECO:0000256" key="3">
    <source>
        <dbReference type="ARBA" id="ARBA00022741"/>
    </source>
</evidence>
<dbReference type="Gene3D" id="3.40.50.300">
    <property type="entry name" value="P-loop containing nucleotide triphosphate hydrolases"/>
    <property type="match status" value="1"/>
</dbReference>
<dbReference type="GO" id="GO:0005525">
    <property type="term" value="F:GTP binding"/>
    <property type="evidence" value="ECO:0007669"/>
    <property type="project" value="UniProtKB-UniRule"/>
</dbReference>
<dbReference type="EMBL" id="FN653032">
    <property type="protein sequence ID" value="CBY08590.1"/>
    <property type="molecule type" value="Genomic_DNA"/>
</dbReference>
<dbReference type="GO" id="GO:0051301">
    <property type="term" value="P:cell division"/>
    <property type="evidence" value="ECO:0007669"/>
    <property type="project" value="UniProtKB-KW"/>
</dbReference>
<keyword evidence="6" id="KW-0131">Cell cycle</keyword>
<evidence type="ECO:0000313" key="12">
    <source>
        <dbReference type="Proteomes" id="UP000001307"/>
    </source>
</evidence>
<evidence type="ECO:0000256" key="7">
    <source>
        <dbReference type="PIRNR" id="PIRNR006698"/>
    </source>
</evidence>
<accession>E4XAF4</accession>
<dbReference type="SUPFAM" id="SSF52540">
    <property type="entry name" value="P-loop containing nucleoside triphosphate hydrolases"/>
    <property type="match status" value="1"/>
</dbReference>
<evidence type="ECO:0000256" key="1">
    <source>
        <dbReference type="ARBA" id="ARBA00004626"/>
    </source>
</evidence>
<dbReference type="PANTHER" id="PTHR18884">
    <property type="entry name" value="SEPTIN"/>
    <property type="match status" value="1"/>
</dbReference>
<evidence type="ECO:0000313" key="11">
    <source>
        <dbReference type="EMBL" id="CBY08590.1"/>
    </source>
</evidence>
<dbReference type="InterPro" id="IPR027417">
    <property type="entry name" value="P-loop_NTPase"/>
</dbReference>